<accession>A0ABQ6HVS0</accession>
<gene>
    <name evidence="1" type="ORF">GCM10025862_36810</name>
</gene>
<dbReference type="Proteomes" id="UP001157109">
    <property type="component" value="Unassembled WGS sequence"/>
</dbReference>
<proteinExistence type="predicted"/>
<sequence>MARSSVLSLGSRAMAWMWVMATGAGLSLGAAVADVLGGVTVDDEAAWPAGEAEPAGVAAVPQAARTALAARAVLARSTLRRGVLMRRS</sequence>
<keyword evidence="2" id="KW-1185">Reference proteome</keyword>
<protein>
    <submittedName>
        <fullName evidence="1">Uncharacterized protein</fullName>
    </submittedName>
</protein>
<dbReference type="EMBL" id="BSUJ01000001">
    <property type="protein sequence ID" value="GMA21660.1"/>
    <property type="molecule type" value="Genomic_DNA"/>
</dbReference>
<evidence type="ECO:0000313" key="1">
    <source>
        <dbReference type="EMBL" id="GMA21660.1"/>
    </source>
</evidence>
<name>A0ABQ6HVS0_9MICO</name>
<evidence type="ECO:0000313" key="2">
    <source>
        <dbReference type="Proteomes" id="UP001157109"/>
    </source>
</evidence>
<organism evidence="1 2">
    <name type="scientific">Arsenicicoccus piscis</name>
    <dbReference type="NCBI Taxonomy" id="673954"/>
    <lineage>
        <taxon>Bacteria</taxon>
        <taxon>Bacillati</taxon>
        <taxon>Actinomycetota</taxon>
        <taxon>Actinomycetes</taxon>
        <taxon>Micrococcales</taxon>
        <taxon>Intrasporangiaceae</taxon>
        <taxon>Arsenicicoccus</taxon>
    </lineage>
</organism>
<comment type="caution">
    <text evidence="1">The sequence shown here is derived from an EMBL/GenBank/DDBJ whole genome shotgun (WGS) entry which is preliminary data.</text>
</comment>
<reference evidence="2" key="1">
    <citation type="journal article" date="2019" name="Int. J. Syst. Evol. Microbiol.">
        <title>The Global Catalogue of Microorganisms (GCM) 10K type strain sequencing project: providing services to taxonomists for standard genome sequencing and annotation.</title>
        <authorList>
            <consortium name="The Broad Institute Genomics Platform"/>
            <consortium name="The Broad Institute Genome Sequencing Center for Infectious Disease"/>
            <person name="Wu L."/>
            <person name="Ma J."/>
        </authorList>
    </citation>
    <scope>NUCLEOTIDE SEQUENCE [LARGE SCALE GENOMIC DNA]</scope>
    <source>
        <strain evidence="2">NBRC 105830</strain>
    </source>
</reference>